<dbReference type="InterPro" id="IPR007607">
    <property type="entry name" value="BacA/B"/>
</dbReference>
<evidence type="ECO:0000313" key="3">
    <source>
        <dbReference type="Proteomes" id="UP001476950"/>
    </source>
</evidence>
<dbReference type="Pfam" id="PF04519">
    <property type="entry name" value="Bactofilin"/>
    <property type="match status" value="1"/>
</dbReference>
<sequence length="147" mass="15467">MFRKNTPPPSKVLPTYIAPNSEFQGTLHVEGDLLVDGIVHGTVEVQGDMQISESGLIEGPEVRAKNLTVYGVLKARVLVEGKLTLSRTARLEGDVTASALSVEEGAFYVGYIDTGETRSLSGGRTRPELVGTGDPYAGDAYTGGLGG</sequence>
<comment type="similarity">
    <text evidence="1">Belongs to the bactofilin family.</text>
</comment>
<proteinExistence type="inferred from homology"/>
<gene>
    <name evidence="2" type="ORF">NDI38_20740</name>
</gene>
<keyword evidence="3" id="KW-1185">Reference proteome</keyword>
<accession>A0ABV0KNP1</accession>
<protein>
    <submittedName>
        <fullName evidence="2">Polymer-forming cytoskeletal protein</fullName>
    </submittedName>
</protein>
<evidence type="ECO:0000313" key="2">
    <source>
        <dbReference type="EMBL" id="MEP1060863.1"/>
    </source>
</evidence>
<dbReference type="PANTHER" id="PTHR35024">
    <property type="entry name" value="HYPOTHETICAL CYTOSOLIC PROTEIN"/>
    <property type="match status" value="1"/>
</dbReference>
<organism evidence="2 3">
    <name type="scientific">Stenomitos frigidus AS-A4</name>
    <dbReference type="NCBI Taxonomy" id="2933935"/>
    <lineage>
        <taxon>Bacteria</taxon>
        <taxon>Bacillati</taxon>
        <taxon>Cyanobacteriota</taxon>
        <taxon>Cyanophyceae</taxon>
        <taxon>Leptolyngbyales</taxon>
        <taxon>Leptolyngbyaceae</taxon>
        <taxon>Stenomitos</taxon>
    </lineage>
</organism>
<name>A0ABV0KNP1_9CYAN</name>
<dbReference type="EMBL" id="JAMPLM010000023">
    <property type="protein sequence ID" value="MEP1060863.1"/>
    <property type="molecule type" value="Genomic_DNA"/>
</dbReference>
<evidence type="ECO:0000256" key="1">
    <source>
        <dbReference type="ARBA" id="ARBA00044755"/>
    </source>
</evidence>
<dbReference type="Proteomes" id="UP001476950">
    <property type="component" value="Unassembled WGS sequence"/>
</dbReference>
<dbReference type="RefSeq" id="WP_190452881.1">
    <property type="nucleotide sequence ID" value="NZ_JAMPLM010000023.1"/>
</dbReference>
<reference evidence="2 3" key="1">
    <citation type="submission" date="2022-04" db="EMBL/GenBank/DDBJ databases">
        <title>Positive selection, recombination, and allopatry shape intraspecific diversity of widespread and dominant cyanobacteria.</title>
        <authorList>
            <person name="Wei J."/>
            <person name="Shu W."/>
            <person name="Hu C."/>
        </authorList>
    </citation>
    <scope>NUCLEOTIDE SEQUENCE [LARGE SCALE GENOMIC DNA]</scope>
    <source>
        <strain evidence="2 3">AS-A4</strain>
    </source>
</reference>
<dbReference type="PANTHER" id="PTHR35024:SF4">
    <property type="entry name" value="POLYMER-FORMING CYTOSKELETAL PROTEIN"/>
    <property type="match status" value="1"/>
</dbReference>
<comment type="caution">
    <text evidence="2">The sequence shown here is derived from an EMBL/GenBank/DDBJ whole genome shotgun (WGS) entry which is preliminary data.</text>
</comment>